<evidence type="ECO:0000256" key="3">
    <source>
        <dbReference type="ARBA" id="ARBA00022475"/>
    </source>
</evidence>
<proteinExistence type="inferred from homology"/>
<evidence type="ECO:0000256" key="6">
    <source>
        <dbReference type="ARBA" id="ARBA00023136"/>
    </source>
</evidence>
<dbReference type="Pfam" id="PF07670">
    <property type="entry name" value="Gate"/>
    <property type="match status" value="1"/>
</dbReference>
<accession>A0A8J1UZF4</accession>
<feature type="transmembrane region" description="Helical" evidence="8">
    <location>
        <begin position="298"/>
        <end position="318"/>
    </location>
</feature>
<dbReference type="PANTHER" id="PTHR10590:SF4">
    <property type="entry name" value="SOLUTE CARRIER FAMILY 28 MEMBER 3"/>
    <property type="match status" value="1"/>
</dbReference>
<dbReference type="OrthoDB" id="6075923at2759"/>
<keyword evidence="4 8" id="KW-0812">Transmembrane</keyword>
<protein>
    <submittedName>
        <fullName evidence="9">Uncharacterized protein</fullName>
    </submittedName>
</protein>
<evidence type="ECO:0000256" key="8">
    <source>
        <dbReference type="SAM" id="Phobius"/>
    </source>
</evidence>
<comment type="subcellular location">
    <subcellularLocation>
        <location evidence="1">Cell membrane</location>
        <topology evidence="1">Multi-pass membrane protein</topology>
    </subcellularLocation>
</comment>
<evidence type="ECO:0000256" key="5">
    <source>
        <dbReference type="ARBA" id="ARBA00022989"/>
    </source>
</evidence>
<dbReference type="GO" id="GO:0005886">
    <property type="term" value="C:plasma membrane"/>
    <property type="evidence" value="ECO:0007669"/>
    <property type="project" value="UniProtKB-SubCell"/>
</dbReference>
<keyword evidence="10" id="KW-1185">Reference proteome</keyword>
<feature type="transmembrane region" description="Helical" evidence="8">
    <location>
        <begin position="366"/>
        <end position="388"/>
    </location>
</feature>
<feature type="transmembrane region" description="Helical" evidence="8">
    <location>
        <begin position="206"/>
        <end position="223"/>
    </location>
</feature>
<feature type="transmembrane region" description="Helical" evidence="8">
    <location>
        <begin position="133"/>
        <end position="152"/>
    </location>
</feature>
<feature type="region of interest" description="Disordered" evidence="7">
    <location>
        <begin position="1"/>
        <end position="62"/>
    </location>
</feature>
<comment type="similarity">
    <text evidence="2">Belongs to the concentrative nucleoside transporter (CNT) (TC 2.A.41) family.</text>
</comment>
<dbReference type="Proteomes" id="UP000749559">
    <property type="component" value="Unassembled WGS sequence"/>
</dbReference>
<keyword evidence="6 8" id="KW-0472">Membrane</keyword>
<dbReference type="PANTHER" id="PTHR10590">
    <property type="entry name" value="SODIUM/NUCLEOSIDE COTRANSPORTER"/>
    <property type="match status" value="1"/>
</dbReference>
<keyword evidence="3" id="KW-1003">Cell membrane</keyword>
<feature type="transmembrane region" description="Helical" evidence="8">
    <location>
        <begin position="181"/>
        <end position="200"/>
    </location>
</feature>
<evidence type="ECO:0000313" key="9">
    <source>
        <dbReference type="EMBL" id="CAH1781924.1"/>
    </source>
</evidence>
<keyword evidence="5 8" id="KW-1133">Transmembrane helix</keyword>
<dbReference type="Pfam" id="PF01773">
    <property type="entry name" value="Nucleos_tra2_N"/>
    <property type="match status" value="1"/>
</dbReference>
<gene>
    <name evidence="9" type="ORF">OFUS_LOCUS8429</name>
</gene>
<reference evidence="9" key="1">
    <citation type="submission" date="2022-03" db="EMBL/GenBank/DDBJ databases">
        <authorList>
            <person name="Martin C."/>
        </authorList>
    </citation>
    <scope>NUCLEOTIDE SEQUENCE</scope>
</reference>
<organism evidence="9 10">
    <name type="scientific">Owenia fusiformis</name>
    <name type="common">Polychaete worm</name>
    <dbReference type="NCBI Taxonomy" id="6347"/>
    <lineage>
        <taxon>Eukaryota</taxon>
        <taxon>Metazoa</taxon>
        <taxon>Spiralia</taxon>
        <taxon>Lophotrochozoa</taxon>
        <taxon>Annelida</taxon>
        <taxon>Polychaeta</taxon>
        <taxon>Sedentaria</taxon>
        <taxon>Canalipalpata</taxon>
        <taxon>Sabellida</taxon>
        <taxon>Oweniida</taxon>
        <taxon>Oweniidae</taxon>
        <taxon>Owenia</taxon>
    </lineage>
</organism>
<dbReference type="GO" id="GO:0005415">
    <property type="term" value="F:nucleoside:sodium symporter activity"/>
    <property type="evidence" value="ECO:0007669"/>
    <property type="project" value="TreeGrafter"/>
</dbReference>
<feature type="transmembrane region" description="Helical" evidence="8">
    <location>
        <begin position="269"/>
        <end position="286"/>
    </location>
</feature>
<dbReference type="InterPro" id="IPR011657">
    <property type="entry name" value="CNT_C_dom"/>
</dbReference>
<dbReference type="InterPro" id="IPR011642">
    <property type="entry name" value="Gate_dom"/>
</dbReference>
<evidence type="ECO:0000256" key="7">
    <source>
        <dbReference type="SAM" id="MobiDB-lite"/>
    </source>
</evidence>
<dbReference type="AlphaFoldDB" id="A0A8J1UZF4"/>
<dbReference type="EMBL" id="CAIIXF020000004">
    <property type="protein sequence ID" value="CAH1781924.1"/>
    <property type="molecule type" value="Genomic_DNA"/>
</dbReference>
<feature type="compositionally biased region" description="Basic and acidic residues" evidence="7">
    <location>
        <begin position="50"/>
        <end position="62"/>
    </location>
</feature>
<evidence type="ECO:0000313" key="10">
    <source>
        <dbReference type="Proteomes" id="UP000749559"/>
    </source>
</evidence>
<dbReference type="Pfam" id="PF07662">
    <property type="entry name" value="Nucleos_tra2_C"/>
    <property type="match status" value="1"/>
</dbReference>
<evidence type="ECO:0000256" key="2">
    <source>
        <dbReference type="ARBA" id="ARBA00009033"/>
    </source>
</evidence>
<dbReference type="InterPro" id="IPR008276">
    <property type="entry name" value="C_nuclsd_transpt"/>
</dbReference>
<feature type="compositionally biased region" description="Basic and acidic residues" evidence="7">
    <location>
        <begin position="18"/>
        <end position="36"/>
    </location>
</feature>
<feature type="compositionally biased region" description="Polar residues" evidence="7">
    <location>
        <begin position="37"/>
        <end position="49"/>
    </location>
</feature>
<sequence>MENQGLERSNESLEDVQNGEKLELNDMSADETKISIENENATSSHARSSATDESRVNEDENAIDIEKNEEELVVKDQVSKYELIVGGAQKGMHDFFYGNPKRTRIMKWLFVAVLIVGWLIYLGFATAYSVQMALPLIIITGLVILCVIYYFVKKYHGERIWKCCLTSFGTACSKASRVLKWVFLLLVLVGIGLMLYFLVGKERPKNLISAVGACSIVLVCFVTSANPAKVKWRPVLWGLGIQLVFGLVVLRWSYGFIALNWIATQLRTFLAYANFGSSFVFGALYCNFPIVFQALPQAVFFSSIIGILFHFGVIQQIILKLGWLMEVTLGTTAIESVSATANILVSSVEGAVIIRDWLPSLTYSELHAVMCGGFATVAGDTMAVFIAMGAPAEHVLTAAIMSAPAALALAKLSVPETDISTTKVADIKLDKPSSRNFIEAAANGAVAIIKLASHMVVNLIAAVALLSFVNAVLFYLGAAVGFEGLSFPWICSKVLKPLAYILGVSWEDTEIVGELIGTKIFANEFLSYLYLDEYYQAGKLSARSRDIATYTLCGFGSLGDIGINVGAFGAFAPSRRSDLSEMGLRALNIGNLAGFLTASIAGLLSQSEETYFNATIANNATFSEPLVYACP</sequence>
<feature type="transmembrane region" description="Helical" evidence="8">
    <location>
        <begin position="235"/>
        <end position="263"/>
    </location>
</feature>
<name>A0A8J1UZF4_OWEFU</name>
<evidence type="ECO:0000256" key="4">
    <source>
        <dbReference type="ARBA" id="ARBA00022692"/>
    </source>
</evidence>
<evidence type="ECO:0000256" key="1">
    <source>
        <dbReference type="ARBA" id="ARBA00004651"/>
    </source>
</evidence>
<comment type="caution">
    <text evidence="9">The sequence shown here is derived from an EMBL/GenBank/DDBJ whole genome shotgun (WGS) entry which is preliminary data.</text>
</comment>
<feature type="transmembrane region" description="Helical" evidence="8">
    <location>
        <begin position="456"/>
        <end position="478"/>
    </location>
</feature>
<feature type="transmembrane region" description="Helical" evidence="8">
    <location>
        <begin position="108"/>
        <end position="127"/>
    </location>
</feature>
<dbReference type="InterPro" id="IPR002668">
    <property type="entry name" value="CNT_N_dom"/>
</dbReference>